<feature type="region of interest" description="Disordered" evidence="1">
    <location>
        <begin position="1"/>
        <end position="47"/>
    </location>
</feature>
<dbReference type="Proteomes" id="UP000094020">
    <property type="component" value="Chromosome 2"/>
</dbReference>
<reference evidence="3" key="4">
    <citation type="submission" date="2024-02" db="EMBL/GenBank/DDBJ databases">
        <title>Comparative genomics of Cryptococcus and Kwoniella reveals pathogenesis evolution and contrasting modes of karyotype evolution via chromosome fusion or intercentromeric recombination.</title>
        <authorList>
            <person name="Coelho M.A."/>
            <person name="David-Palma M."/>
            <person name="Shea T."/>
            <person name="Bowers K."/>
            <person name="McGinley-Smith S."/>
            <person name="Mohammad A.W."/>
            <person name="Gnirke A."/>
            <person name="Yurkov A.M."/>
            <person name="Nowrousian M."/>
            <person name="Sun S."/>
            <person name="Cuomo C.A."/>
            <person name="Heitman J."/>
        </authorList>
    </citation>
    <scope>NUCLEOTIDE SEQUENCE</scope>
    <source>
        <strain evidence="3">CBS 10737</strain>
    </source>
</reference>
<organism evidence="2">
    <name type="scientific">Kwoniella pini CBS 10737</name>
    <dbReference type="NCBI Taxonomy" id="1296096"/>
    <lineage>
        <taxon>Eukaryota</taxon>
        <taxon>Fungi</taxon>
        <taxon>Dikarya</taxon>
        <taxon>Basidiomycota</taxon>
        <taxon>Agaricomycotina</taxon>
        <taxon>Tremellomycetes</taxon>
        <taxon>Tremellales</taxon>
        <taxon>Cryptococcaceae</taxon>
        <taxon>Kwoniella</taxon>
    </lineage>
</organism>
<protein>
    <submittedName>
        <fullName evidence="2">Uncharacterized protein</fullName>
    </submittedName>
</protein>
<dbReference type="GeneID" id="30174829"/>
<accession>A0A1B9HWA1</accession>
<reference evidence="2" key="1">
    <citation type="submission" date="2013-07" db="EMBL/GenBank/DDBJ databases">
        <title>The Genome Sequence of Cryptococcus pinus CBS10737.</title>
        <authorList>
            <consortium name="The Broad Institute Genome Sequencing Platform"/>
            <person name="Cuomo C."/>
            <person name="Litvintseva A."/>
            <person name="Chen Y."/>
            <person name="Heitman J."/>
            <person name="Sun S."/>
            <person name="Springer D."/>
            <person name="Dromer F."/>
            <person name="Young S.K."/>
            <person name="Zeng Q."/>
            <person name="Gargeya S."/>
            <person name="Fitzgerald M."/>
            <person name="Abouelleil A."/>
            <person name="Alvarado L."/>
            <person name="Berlin A.M."/>
            <person name="Chapman S.B."/>
            <person name="Dewar J."/>
            <person name="Goldberg J."/>
            <person name="Griggs A."/>
            <person name="Gujja S."/>
            <person name="Hansen M."/>
            <person name="Howarth C."/>
            <person name="Imamovic A."/>
            <person name="Larimer J."/>
            <person name="McCowan C."/>
            <person name="Murphy C."/>
            <person name="Pearson M."/>
            <person name="Priest M."/>
            <person name="Roberts A."/>
            <person name="Saif S."/>
            <person name="Shea T."/>
            <person name="Sykes S."/>
            <person name="Wortman J."/>
            <person name="Nusbaum C."/>
            <person name="Birren B."/>
        </authorList>
    </citation>
    <scope>NUCLEOTIDE SEQUENCE [LARGE SCALE GENOMIC DNA]</scope>
    <source>
        <strain evidence="2">CBS 10737</strain>
    </source>
</reference>
<dbReference type="KEGG" id="kpin:30174829"/>
<dbReference type="AlphaFoldDB" id="A0A1B9HWA1"/>
<dbReference type="EMBL" id="KV700116">
    <property type="protein sequence ID" value="OCF47557.1"/>
    <property type="molecule type" value="Genomic_DNA"/>
</dbReference>
<proteinExistence type="predicted"/>
<gene>
    <name evidence="2" type="ORF">I206_06460</name>
    <name evidence="3" type="ORF">I206_101570</name>
</gene>
<name>A0A1B9HWA1_9TREE</name>
<reference evidence="3" key="2">
    <citation type="submission" date="2013-07" db="EMBL/GenBank/DDBJ databases">
        <authorList>
            <consortium name="The Broad Institute Genome Sequencing Platform"/>
            <person name="Cuomo C."/>
            <person name="Litvintseva A."/>
            <person name="Chen Y."/>
            <person name="Heitman J."/>
            <person name="Sun S."/>
            <person name="Springer D."/>
            <person name="Dromer F."/>
            <person name="Young S.K."/>
            <person name="Zeng Q."/>
            <person name="Gargeya S."/>
            <person name="Fitzgerald M."/>
            <person name="Abouelleil A."/>
            <person name="Alvarado L."/>
            <person name="Berlin A.M."/>
            <person name="Chapman S.B."/>
            <person name="Dewar J."/>
            <person name="Goldberg J."/>
            <person name="Griggs A."/>
            <person name="Gujja S."/>
            <person name="Hansen M."/>
            <person name="Howarth C."/>
            <person name="Imamovic A."/>
            <person name="Larimer J."/>
            <person name="McCowan C."/>
            <person name="Murphy C."/>
            <person name="Pearson M."/>
            <person name="Priest M."/>
            <person name="Roberts A."/>
            <person name="Saif S."/>
            <person name="Shea T."/>
            <person name="Sykes S."/>
            <person name="Wortman J."/>
            <person name="Nusbaum C."/>
            <person name="Birren B."/>
        </authorList>
    </citation>
    <scope>NUCLEOTIDE SEQUENCE</scope>
    <source>
        <strain evidence="3">CBS 10737</strain>
    </source>
</reference>
<feature type="compositionally biased region" description="Polar residues" evidence="1">
    <location>
        <begin position="35"/>
        <end position="47"/>
    </location>
</feature>
<evidence type="ECO:0000313" key="4">
    <source>
        <dbReference type="Proteomes" id="UP000094020"/>
    </source>
</evidence>
<dbReference type="EMBL" id="CP144520">
    <property type="protein sequence ID" value="WWC67660.1"/>
    <property type="molecule type" value="Genomic_DNA"/>
</dbReference>
<evidence type="ECO:0000256" key="1">
    <source>
        <dbReference type="SAM" id="MobiDB-lite"/>
    </source>
</evidence>
<dbReference type="RefSeq" id="XP_019008776.1">
    <property type="nucleotide sequence ID" value="XM_019158163.1"/>
</dbReference>
<reference evidence="2" key="3">
    <citation type="submission" date="2016-07" db="EMBL/GenBank/DDBJ databases">
        <title>Evolution of pathogenesis and genome organization in the Tremellales.</title>
        <authorList>
            <person name="Cuomo C."/>
            <person name="Litvintseva A."/>
            <person name="Heitman J."/>
            <person name="Chen Y."/>
            <person name="Sun S."/>
            <person name="Springer D."/>
            <person name="Dromer F."/>
            <person name="Young S."/>
            <person name="Zeng Q."/>
            <person name="Chapman S."/>
            <person name="Gujja S."/>
            <person name="Saif S."/>
            <person name="Birren B."/>
        </authorList>
    </citation>
    <scope>NUCLEOTIDE SEQUENCE</scope>
    <source>
        <strain evidence="2">CBS 10737</strain>
    </source>
</reference>
<sequence length="88" mass="9444">MPGNSNSTENSSNLTDGTLIAENSMTRARRARNAGKSSSLHILTQGGNDDLGFDGRLASLISMQYNINDVGSISYRECIGRVGYMTVN</sequence>
<feature type="compositionally biased region" description="Low complexity" evidence="1">
    <location>
        <begin position="1"/>
        <end position="13"/>
    </location>
</feature>
<evidence type="ECO:0000313" key="3">
    <source>
        <dbReference type="EMBL" id="WWC67660.1"/>
    </source>
</evidence>
<evidence type="ECO:0000313" key="2">
    <source>
        <dbReference type="EMBL" id="OCF47557.1"/>
    </source>
</evidence>
<keyword evidence="4" id="KW-1185">Reference proteome</keyword>